<dbReference type="GO" id="GO:0005507">
    <property type="term" value="F:copper ion binding"/>
    <property type="evidence" value="ECO:0007669"/>
    <property type="project" value="InterPro"/>
</dbReference>
<dbReference type="PANTHER" id="PTHR11709:SF488">
    <property type="entry name" value="LACCASE-RELATED"/>
    <property type="match status" value="1"/>
</dbReference>
<feature type="signal peptide" evidence="7">
    <location>
        <begin position="1"/>
        <end position="21"/>
    </location>
</feature>
<dbReference type="Pfam" id="PF07731">
    <property type="entry name" value="Cu-oxidase_2"/>
    <property type="match status" value="1"/>
</dbReference>
<dbReference type="InterPro" id="IPR033138">
    <property type="entry name" value="Cu_oxidase_CS"/>
</dbReference>
<gene>
    <name evidence="11" type="ORF">PEGY_LOCUS9472</name>
</gene>
<feature type="chain" id="PRO_5040866621" description="Multicopper oxidase" evidence="7">
    <location>
        <begin position="22"/>
        <end position="612"/>
    </location>
</feature>
<dbReference type="InterPro" id="IPR045087">
    <property type="entry name" value="Cu-oxidase_fam"/>
</dbReference>
<evidence type="ECO:0000256" key="6">
    <source>
        <dbReference type="ARBA" id="ARBA00023180"/>
    </source>
</evidence>
<comment type="caution">
    <text evidence="11">The sequence shown here is derived from an EMBL/GenBank/DDBJ whole genome shotgun (WGS) entry which is preliminary data.</text>
</comment>
<protein>
    <recommendedName>
        <fullName evidence="13">Multicopper oxidase</fullName>
    </recommendedName>
</protein>
<keyword evidence="3 7" id="KW-0732">Signal</keyword>
<comment type="similarity">
    <text evidence="1">Belongs to the multicopper oxidase family.</text>
</comment>
<dbReference type="Proteomes" id="UP001154252">
    <property type="component" value="Unassembled WGS sequence"/>
</dbReference>
<proteinExistence type="inferred from homology"/>
<feature type="domain" description="Plastocyanin-like" evidence="10">
    <location>
        <begin position="31"/>
        <end position="83"/>
    </location>
</feature>
<keyword evidence="4" id="KW-0560">Oxidoreductase</keyword>
<keyword evidence="6" id="KW-0325">Glycoprotein</keyword>
<reference evidence="11" key="1">
    <citation type="submission" date="2021-07" db="EMBL/GenBank/DDBJ databases">
        <authorList>
            <person name="Branca A.L. A."/>
        </authorList>
    </citation>
    <scope>NUCLEOTIDE SEQUENCE</scope>
</reference>
<dbReference type="InterPro" id="IPR002355">
    <property type="entry name" value="Cu_oxidase_Cu_BS"/>
</dbReference>
<feature type="domain" description="Plastocyanin-like" evidence="8">
    <location>
        <begin position="192"/>
        <end position="392"/>
    </location>
</feature>
<name>A0A9W4KPE1_9EURO</name>
<dbReference type="CDD" id="cd13850">
    <property type="entry name" value="CuRO_1_Abr2_like"/>
    <property type="match status" value="1"/>
</dbReference>
<keyword evidence="12" id="KW-1185">Reference proteome</keyword>
<keyword evidence="2" id="KW-0479">Metal-binding</keyword>
<evidence type="ECO:0000259" key="10">
    <source>
        <dbReference type="Pfam" id="PF07732"/>
    </source>
</evidence>
<dbReference type="Pfam" id="PF07732">
    <property type="entry name" value="Cu-oxidase_3"/>
    <property type="match status" value="2"/>
</dbReference>
<dbReference type="InterPro" id="IPR011707">
    <property type="entry name" value="Cu-oxidase-like_N"/>
</dbReference>
<dbReference type="PROSITE" id="PS00079">
    <property type="entry name" value="MULTICOPPER_OXIDASE1"/>
    <property type="match status" value="1"/>
</dbReference>
<accession>A0A9W4KPE1</accession>
<evidence type="ECO:0000259" key="8">
    <source>
        <dbReference type="Pfam" id="PF00394"/>
    </source>
</evidence>
<organism evidence="11 12">
    <name type="scientific">Penicillium egyptiacum</name>
    <dbReference type="NCBI Taxonomy" id="1303716"/>
    <lineage>
        <taxon>Eukaryota</taxon>
        <taxon>Fungi</taxon>
        <taxon>Dikarya</taxon>
        <taxon>Ascomycota</taxon>
        <taxon>Pezizomycotina</taxon>
        <taxon>Eurotiomycetes</taxon>
        <taxon>Eurotiomycetidae</taxon>
        <taxon>Eurotiales</taxon>
        <taxon>Aspergillaceae</taxon>
        <taxon>Penicillium</taxon>
    </lineage>
</organism>
<sequence>MKFPLGSLSLWLLCLVQWTSAATVFFPVTLTWANRTVAGVSRPVISTNGQFPAPPLRINQGDNVEFLVDNRLPFNTTVHFHGRLLDTLIWFSIHILTWYLLGIEQLGTPWSDGVPGVSQRSIRPNTSFLYKWTATEYGAYWYHAHHRGSLEDGLFGPIYITPAPSVQKPFGLITTNPAQLRAMIRAESVTSPVLLSDWRVLTSEEIWAAELASGTDSFCANALLINGKGSITCLPRAEIDALTTDVQKTSLGNNLRLTDLACFPPNITERVFNFPHNYNAIRPTMFEGCVPSQGPQEIFTVNAAHQYVSWDLTSTAGLLELTFSVDEHDMWVYAIDGRYIQPRKVNAVTIPNSNRYSVLIPLTQPAGDYTVRMVSASINQILNTTAIMRYQGLRQLTRPSNPWIQINNAPARPDTVFLDESRVIPFPALVPSNNIAQTFFLHINQVGTAYRWRLGNTSYGLELEESQPLLFNQNSIPSDLVIRTKNNTWIDLILQTDTILQPPHPIHKHSNKHFIIGQGNGTFTWNSVAEAVQAVPGNFNLQTPQYRDTFHTVQTVTGLSWTVLRYHVVNPGAFIMHCHIQVHQSGGMALAILDGVDAWPTVPLPYRITAGF</sequence>
<evidence type="ECO:0000256" key="4">
    <source>
        <dbReference type="ARBA" id="ARBA00023002"/>
    </source>
</evidence>
<dbReference type="Gene3D" id="2.60.40.420">
    <property type="entry name" value="Cupredoxins - blue copper proteins"/>
    <property type="match status" value="3"/>
</dbReference>
<evidence type="ECO:0000256" key="7">
    <source>
        <dbReference type="SAM" id="SignalP"/>
    </source>
</evidence>
<dbReference type="AlphaFoldDB" id="A0A9W4KPE1"/>
<feature type="domain" description="Plastocyanin-like" evidence="9">
    <location>
        <begin position="472"/>
        <end position="594"/>
    </location>
</feature>
<evidence type="ECO:0000259" key="9">
    <source>
        <dbReference type="Pfam" id="PF07731"/>
    </source>
</evidence>
<dbReference type="EMBL" id="CAJVRC010000895">
    <property type="protein sequence ID" value="CAG8908694.1"/>
    <property type="molecule type" value="Genomic_DNA"/>
</dbReference>
<evidence type="ECO:0000256" key="2">
    <source>
        <dbReference type="ARBA" id="ARBA00022723"/>
    </source>
</evidence>
<dbReference type="SUPFAM" id="SSF49503">
    <property type="entry name" value="Cupredoxins"/>
    <property type="match status" value="3"/>
</dbReference>
<evidence type="ECO:0000313" key="11">
    <source>
        <dbReference type="EMBL" id="CAG8908694.1"/>
    </source>
</evidence>
<evidence type="ECO:0000313" key="12">
    <source>
        <dbReference type="Proteomes" id="UP001154252"/>
    </source>
</evidence>
<dbReference type="PANTHER" id="PTHR11709">
    <property type="entry name" value="MULTI-COPPER OXIDASE"/>
    <property type="match status" value="1"/>
</dbReference>
<keyword evidence="5" id="KW-0186">Copper</keyword>
<dbReference type="PROSITE" id="PS00080">
    <property type="entry name" value="MULTICOPPER_OXIDASE2"/>
    <property type="match status" value="1"/>
</dbReference>
<dbReference type="InterPro" id="IPR011706">
    <property type="entry name" value="Cu-oxidase_C"/>
</dbReference>
<evidence type="ECO:0000256" key="1">
    <source>
        <dbReference type="ARBA" id="ARBA00010609"/>
    </source>
</evidence>
<feature type="domain" description="Plastocyanin-like" evidence="10">
    <location>
        <begin position="102"/>
        <end position="163"/>
    </location>
</feature>
<dbReference type="GO" id="GO:0016491">
    <property type="term" value="F:oxidoreductase activity"/>
    <property type="evidence" value="ECO:0007669"/>
    <property type="project" value="UniProtKB-KW"/>
</dbReference>
<evidence type="ECO:0000256" key="5">
    <source>
        <dbReference type="ARBA" id="ARBA00023008"/>
    </source>
</evidence>
<dbReference type="InterPro" id="IPR001117">
    <property type="entry name" value="Cu-oxidase_2nd"/>
</dbReference>
<dbReference type="CDD" id="cd13898">
    <property type="entry name" value="CuRO_3_Abr2_like"/>
    <property type="match status" value="1"/>
</dbReference>
<dbReference type="Pfam" id="PF00394">
    <property type="entry name" value="Cu-oxidase"/>
    <property type="match status" value="1"/>
</dbReference>
<dbReference type="InterPro" id="IPR008972">
    <property type="entry name" value="Cupredoxin"/>
</dbReference>
<dbReference type="CDD" id="cd13876">
    <property type="entry name" value="CuRO_2_Abr2_like"/>
    <property type="match status" value="1"/>
</dbReference>
<evidence type="ECO:0008006" key="13">
    <source>
        <dbReference type="Google" id="ProtNLM"/>
    </source>
</evidence>
<dbReference type="OrthoDB" id="2121828at2759"/>
<evidence type="ECO:0000256" key="3">
    <source>
        <dbReference type="ARBA" id="ARBA00022729"/>
    </source>
</evidence>